<evidence type="ECO:0000313" key="10">
    <source>
        <dbReference type="EMBL" id="BBG30782.1"/>
    </source>
</evidence>
<evidence type="ECO:0000313" key="11">
    <source>
        <dbReference type="Proteomes" id="UP000267342"/>
    </source>
</evidence>
<evidence type="ECO:0000256" key="8">
    <source>
        <dbReference type="SAM" id="Coils"/>
    </source>
</evidence>
<dbReference type="Proteomes" id="UP000267342">
    <property type="component" value="Chromosome"/>
</dbReference>
<dbReference type="InterPro" id="IPR003423">
    <property type="entry name" value="OMP_efflux"/>
</dbReference>
<dbReference type="PANTHER" id="PTHR30026">
    <property type="entry name" value="OUTER MEMBRANE PROTEIN TOLC"/>
    <property type="match status" value="1"/>
</dbReference>
<dbReference type="GO" id="GO:0015562">
    <property type="term" value="F:efflux transmembrane transporter activity"/>
    <property type="evidence" value="ECO:0007669"/>
    <property type="project" value="InterPro"/>
</dbReference>
<evidence type="ECO:0000256" key="1">
    <source>
        <dbReference type="ARBA" id="ARBA00004442"/>
    </source>
</evidence>
<dbReference type="InterPro" id="IPR051906">
    <property type="entry name" value="TolC-like"/>
</dbReference>
<evidence type="ECO:0000256" key="5">
    <source>
        <dbReference type="ARBA" id="ARBA00022692"/>
    </source>
</evidence>
<dbReference type="InterPro" id="IPR010130">
    <property type="entry name" value="T1SS_OMP_TolC"/>
</dbReference>
<evidence type="ECO:0000256" key="9">
    <source>
        <dbReference type="SAM" id="SignalP"/>
    </source>
</evidence>
<organism evidence="10 11">
    <name type="scientific">Zymobacter palmae</name>
    <dbReference type="NCBI Taxonomy" id="33074"/>
    <lineage>
        <taxon>Bacteria</taxon>
        <taxon>Pseudomonadati</taxon>
        <taxon>Pseudomonadota</taxon>
        <taxon>Gammaproteobacteria</taxon>
        <taxon>Oceanospirillales</taxon>
        <taxon>Halomonadaceae</taxon>
        <taxon>Zymobacter group</taxon>
        <taxon>Zymobacter</taxon>
    </lineage>
</organism>
<dbReference type="SUPFAM" id="SSF56954">
    <property type="entry name" value="Outer membrane efflux proteins (OEP)"/>
    <property type="match status" value="1"/>
</dbReference>
<feature type="coiled-coil region" evidence="8">
    <location>
        <begin position="118"/>
        <end position="177"/>
    </location>
</feature>
<keyword evidence="7" id="KW-0998">Cell outer membrane</keyword>
<accession>A0A348HGN0</accession>
<dbReference type="STRING" id="1123510.GCA_000620025_01196"/>
<keyword evidence="9" id="KW-0732">Signal</keyword>
<feature type="chain" id="PRO_5017038555" evidence="9">
    <location>
        <begin position="23"/>
        <end position="467"/>
    </location>
</feature>
<keyword evidence="5" id="KW-0812">Transmembrane</keyword>
<keyword evidence="11" id="KW-1185">Reference proteome</keyword>
<dbReference type="GO" id="GO:0009279">
    <property type="term" value="C:cell outer membrane"/>
    <property type="evidence" value="ECO:0007669"/>
    <property type="project" value="UniProtKB-SubCell"/>
</dbReference>
<gene>
    <name evidence="10" type="ORF">ZBT109_2036</name>
</gene>
<dbReference type="KEGG" id="zpl:ZBT109_2036"/>
<dbReference type="RefSeq" id="WP_051523698.1">
    <property type="nucleotide sequence ID" value="NZ_AP018933.1"/>
</dbReference>
<keyword evidence="6" id="KW-0472">Membrane</keyword>
<name>A0A348HGN0_9GAMM</name>
<reference evidence="10 11" key="1">
    <citation type="submission" date="2018-09" db="EMBL/GenBank/DDBJ databases">
        <title>Zymobacter palmae IAM14233 (=T109) whole genome analysis.</title>
        <authorList>
            <person name="Yanase H."/>
        </authorList>
    </citation>
    <scope>NUCLEOTIDE SEQUENCE [LARGE SCALE GENOMIC DNA]</scope>
    <source>
        <strain evidence="10 11">IAM14233</strain>
    </source>
</reference>
<dbReference type="Gene3D" id="1.20.1600.10">
    <property type="entry name" value="Outer membrane efflux proteins (OEP)"/>
    <property type="match status" value="1"/>
</dbReference>
<keyword evidence="3" id="KW-0813">Transport</keyword>
<evidence type="ECO:0000256" key="7">
    <source>
        <dbReference type="ARBA" id="ARBA00023237"/>
    </source>
</evidence>
<dbReference type="Pfam" id="PF02321">
    <property type="entry name" value="OEP"/>
    <property type="match status" value="2"/>
</dbReference>
<dbReference type="AlphaFoldDB" id="A0A348HGN0"/>
<proteinExistence type="inferred from homology"/>
<keyword evidence="4" id="KW-1134">Transmembrane beta strand</keyword>
<feature type="signal peptide" evidence="9">
    <location>
        <begin position="1"/>
        <end position="22"/>
    </location>
</feature>
<evidence type="ECO:0000256" key="4">
    <source>
        <dbReference type="ARBA" id="ARBA00022452"/>
    </source>
</evidence>
<dbReference type="NCBIfam" id="TIGR01844">
    <property type="entry name" value="type_I_sec_TolC"/>
    <property type="match status" value="1"/>
</dbReference>
<evidence type="ECO:0000256" key="2">
    <source>
        <dbReference type="ARBA" id="ARBA00007613"/>
    </source>
</evidence>
<evidence type="ECO:0000256" key="6">
    <source>
        <dbReference type="ARBA" id="ARBA00023136"/>
    </source>
</evidence>
<dbReference type="GO" id="GO:0015288">
    <property type="term" value="F:porin activity"/>
    <property type="evidence" value="ECO:0007669"/>
    <property type="project" value="TreeGrafter"/>
</dbReference>
<comment type="subcellular location">
    <subcellularLocation>
        <location evidence="1">Cell outer membrane</location>
    </subcellularLocation>
</comment>
<sequence length="467" mass="50157">MSTFKMLPLALGLAMTAPLAHATDLLSIARDALENNASLLGSRAGVNATQEGEATARSAFLPQINASAGVTRYDNHSSQYAQSGSTTSSAAAQKRYTATSSSISASQSLFDASSWYALKEAKRTTEQARLQLAGTEQTLLYNVANAYFTVLKARDVLDTYRAEEEAYARQLDQVRQQFKVGVVAATDVREAEASFDSAQAQRIAQESTLQVAFEALEQLTGKQYASLDALDDAMPIEAPVPARRDAWVDMATTGNLAVQAARAGIDVARESVKEARAGHLPTLSASASYTYGDSNRDAYHGYDEGGSVGLTASLPIYSGGATSASVRKATYTLEQTQFNAEESLREAIQSVNSYFAQSSNDVHTIRARQRAIVSSRASLEATRNGYEAGTRTILDVLNAQETYYSAVASYAEARYDYVLHVLALRQYAGILDVNALSAINQWLRADRAVHIDGVDTRVVGSATGARS</sequence>
<comment type="similarity">
    <text evidence="2">Belongs to the outer membrane factor (OMF) (TC 1.B.17) family.</text>
</comment>
<keyword evidence="8" id="KW-0175">Coiled coil</keyword>
<evidence type="ECO:0000256" key="3">
    <source>
        <dbReference type="ARBA" id="ARBA00022448"/>
    </source>
</evidence>
<dbReference type="GO" id="GO:1990281">
    <property type="term" value="C:efflux pump complex"/>
    <property type="evidence" value="ECO:0007669"/>
    <property type="project" value="TreeGrafter"/>
</dbReference>
<dbReference type="EMBL" id="AP018933">
    <property type="protein sequence ID" value="BBG30782.1"/>
    <property type="molecule type" value="Genomic_DNA"/>
</dbReference>
<protein>
    <submittedName>
        <fullName evidence="10">Type I secretion outer membrane protein, TolC</fullName>
    </submittedName>
</protein>
<dbReference type="PANTHER" id="PTHR30026:SF20">
    <property type="entry name" value="OUTER MEMBRANE PROTEIN TOLC"/>
    <property type="match status" value="1"/>
</dbReference>